<reference evidence="1" key="1">
    <citation type="submission" date="2020-08" db="EMBL/GenBank/DDBJ databases">
        <title>Genome sequencing and assembly of the red palm weevil Rhynchophorus ferrugineus.</title>
        <authorList>
            <person name="Dias G.B."/>
            <person name="Bergman C.M."/>
            <person name="Manee M."/>
        </authorList>
    </citation>
    <scope>NUCLEOTIDE SEQUENCE</scope>
    <source>
        <strain evidence="1">AA-2017</strain>
        <tissue evidence="1">Whole larva</tissue>
    </source>
</reference>
<name>A0A834I8U0_RHYFE</name>
<proteinExistence type="predicted"/>
<evidence type="ECO:0000313" key="1">
    <source>
        <dbReference type="EMBL" id="KAF7274657.1"/>
    </source>
</evidence>
<dbReference type="AlphaFoldDB" id="A0A834I8U0"/>
<organism evidence="1 2">
    <name type="scientific">Rhynchophorus ferrugineus</name>
    <name type="common">Red palm weevil</name>
    <name type="synonym">Curculio ferrugineus</name>
    <dbReference type="NCBI Taxonomy" id="354439"/>
    <lineage>
        <taxon>Eukaryota</taxon>
        <taxon>Metazoa</taxon>
        <taxon>Ecdysozoa</taxon>
        <taxon>Arthropoda</taxon>
        <taxon>Hexapoda</taxon>
        <taxon>Insecta</taxon>
        <taxon>Pterygota</taxon>
        <taxon>Neoptera</taxon>
        <taxon>Endopterygota</taxon>
        <taxon>Coleoptera</taxon>
        <taxon>Polyphaga</taxon>
        <taxon>Cucujiformia</taxon>
        <taxon>Curculionidae</taxon>
        <taxon>Dryophthorinae</taxon>
        <taxon>Rhynchophorus</taxon>
    </lineage>
</organism>
<dbReference type="EMBL" id="JAACXV010012415">
    <property type="protein sequence ID" value="KAF7274657.1"/>
    <property type="molecule type" value="Genomic_DNA"/>
</dbReference>
<keyword evidence="2" id="KW-1185">Reference proteome</keyword>
<comment type="caution">
    <text evidence="1">The sequence shown here is derived from an EMBL/GenBank/DDBJ whole genome shotgun (WGS) entry which is preliminary data.</text>
</comment>
<protein>
    <submittedName>
        <fullName evidence="1">Uncharacterized protein</fullName>
    </submittedName>
</protein>
<dbReference type="Proteomes" id="UP000625711">
    <property type="component" value="Unassembled WGS sequence"/>
</dbReference>
<sequence>MGSKPNNSSSKSGLIENARPIQNVRQSLIVLVVEPPLSEANDTGPSKVLCYPRYIPNTSYPNTCQISYNFIAARGRPFTAFPPHYPALFRRYCTGIRSDNPKCSVLFVARPTWTSE</sequence>
<evidence type="ECO:0000313" key="2">
    <source>
        <dbReference type="Proteomes" id="UP000625711"/>
    </source>
</evidence>
<accession>A0A834I8U0</accession>
<gene>
    <name evidence="1" type="ORF">GWI33_012665</name>
</gene>